<dbReference type="AlphaFoldDB" id="A0A1Y0VSD4"/>
<evidence type="ECO:0000256" key="3">
    <source>
        <dbReference type="ARBA" id="ARBA00022603"/>
    </source>
</evidence>
<dbReference type="PIRSF" id="PIRSF000401">
    <property type="entry name" value="RPL11_MTase"/>
    <property type="match status" value="1"/>
</dbReference>
<dbReference type="GO" id="GO:0005840">
    <property type="term" value="C:ribosome"/>
    <property type="evidence" value="ECO:0007669"/>
    <property type="project" value="UniProtKB-KW"/>
</dbReference>
<dbReference type="RefSeq" id="WP_094104402.1">
    <property type="nucleotide sequence ID" value="NZ_CP085178.1"/>
</dbReference>
<dbReference type="PANTHER" id="PTHR43648:SF1">
    <property type="entry name" value="ELECTRON TRANSFER FLAVOPROTEIN BETA SUBUNIT LYSINE METHYLTRANSFERASE"/>
    <property type="match status" value="1"/>
</dbReference>
<dbReference type="Gene3D" id="3.40.50.150">
    <property type="entry name" value="Vaccinia Virus protein VP39"/>
    <property type="match status" value="1"/>
</dbReference>
<evidence type="ECO:0000313" key="7">
    <source>
        <dbReference type="EMBL" id="ARW19563.1"/>
    </source>
</evidence>
<keyword evidence="3 6" id="KW-0489">Methyltransferase</keyword>
<dbReference type="EMBL" id="CP021474">
    <property type="protein sequence ID" value="ARW19563.1"/>
    <property type="molecule type" value="Genomic_DNA"/>
</dbReference>
<evidence type="ECO:0000256" key="1">
    <source>
        <dbReference type="ARBA" id="ARBA00009741"/>
    </source>
</evidence>
<proteinExistence type="inferred from homology"/>
<accession>A0A1Y0VSD4</accession>
<dbReference type="GO" id="GO:0016279">
    <property type="term" value="F:protein-lysine N-methyltransferase activity"/>
    <property type="evidence" value="ECO:0007669"/>
    <property type="project" value="RHEA"/>
</dbReference>
<comment type="function">
    <text evidence="6">Methylates ribosomal protein L11.</text>
</comment>
<gene>
    <name evidence="6 7" type="primary">prmA</name>
    <name evidence="7" type="ORF">S100892_00990</name>
</gene>
<dbReference type="Proteomes" id="UP000196118">
    <property type="component" value="Chromosome"/>
</dbReference>
<feature type="binding site" evidence="6">
    <location>
        <position position="249"/>
    </location>
    <ligand>
        <name>S-adenosyl-L-methionine</name>
        <dbReference type="ChEBI" id="CHEBI:59789"/>
    </ligand>
</feature>
<dbReference type="NCBIfam" id="TIGR00406">
    <property type="entry name" value="prmA"/>
    <property type="match status" value="1"/>
</dbReference>
<keyword evidence="4 6" id="KW-0808">Transferase</keyword>
<dbReference type="Pfam" id="PF06325">
    <property type="entry name" value="PrmA"/>
    <property type="match status" value="1"/>
</dbReference>
<sequence>MKWTEVNVKTTNEAVEAVSSIFDGLDAVGVKIENALDFENYRAGNPAELMELKDIPHITEGAIVSAYYPDDTTNIDVILSQLRTKVNALVDFGLDIGEASITTVEVQDDNWATAWKKYYHPVRITRYLTVKPSWSDYQASFSDEKVISLDPGMAFGTGTHPTTRLCLQALEMTMRGGETLYDVGTGSGVLSIAAKHLGASDVEAFDVDDIAVAAAQENFDLNPIAKDIKVGANDLLKGINRPVDTIVANILSDILVPLIPQAKQLLNSNGYFILSGIIDDKLELVIDTLIANDFKIEEVLHYGEWRGVIATNRKDD</sequence>
<evidence type="ECO:0000256" key="2">
    <source>
        <dbReference type="ARBA" id="ARBA00022490"/>
    </source>
</evidence>
<dbReference type="CDD" id="cd02440">
    <property type="entry name" value="AdoMet_MTases"/>
    <property type="match status" value="1"/>
</dbReference>
<feature type="binding site" evidence="6">
    <location>
        <position position="184"/>
    </location>
    <ligand>
        <name>S-adenosyl-L-methionine</name>
        <dbReference type="ChEBI" id="CHEBI:59789"/>
    </ligand>
</feature>
<reference evidence="7 8" key="1">
    <citation type="submission" date="2017-05" db="EMBL/GenBank/DDBJ databases">
        <title>Genome sequence of Pediococcus pentosaceus strain SRCM100892.</title>
        <authorList>
            <person name="Cho S.H."/>
        </authorList>
    </citation>
    <scope>NUCLEOTIDE SEQUENCE [LARGE SCALE GENOMIC DNA]</scope>
    <source>
        <strain evidence="7 8">SRCM100892</strain>
    </source>
</reference>
<dbReference type="InterPro" id="IPR004498">
    <property type="entry name" value="Ribosomal_PrmA_MeTrfase"/>
</dbReference>
<dbReference type="HAMAP" id="MF_00735">
    <property type="entry name" value="Methyltr_PrmA"/>
    <property type="match status" value="1"/>
</dbReference>
<evidence type="ECO:0000313" key="8">
    <source>
        <dbReference type="Proteomes" id="UP000196118"/>
    </source>
</evidence>
<name>A0A1Y0VSD4_PEDPE</name>
<dbReference type="EC" id="2.1.1.-" evidence="6"/>
<dbReference type="GO" id="GO:0005737">
    <property type="term" value="C:cytoplasm"/>
    <property type="evidence" value="ECO:0007669"/>
    <property type="project" value="UniProtKB-SubCell"/>
</dbReference>
<feature type="binding site" evidence="6">
    <location>
        <position position="163"/>
    </location>
    <ligand>
        <name>S-adenosyl-L-methionine</name>
        <dbReference type="ChEBI" id="CHEBI:59789"/>
    </ligand>
</feature>
<evidence type="ECO:0000256" key="6">
    <source>
        <dbReference type="HAMAP-Rule" id="MF_00735"/>
    </source>
</evidence>
<comment type="similarity">
    <text evidence="1 6">Belongs to the methyltransferase superfamily. PrmA family.</text>
</comment>
<dbReference type="InterPro" id="IPR050078">
    <property type="entry name" value="Ribosomal_L11_MeTrfase_PrmA"/>
</dbReference>
<comment type="catalytic activity">
    <reaction evidence="6">
        <text>L-lysyl-[protein] + 3 S-adenosyl-L-methionine = N(6),N(6),N(6)-trimethyl-L-lysyl-[protein] + 3 S-adenosyl-L-homocysteine + 3 H(+)</text>
        <dbReference type="Rhea" id="RHEA:54192"/>
        <dbReference type="Rhea" id="RHEA-COMP:9752"/>
        <dbReference type="Rhea" id="RHEA-COMP:13826"/>
        <dbReference type="ChEBI" id="CHEBI:15378"/>
        <dbReference type="ChEBI" id="CHEBI:29969"/>
        <dbReference type="ChEBI" id="CHEBI:57856"/>
        <dbReference type="ChEBI" id="CHEBI:59789"/>
        <dbReference type="ChEBI" id="CHEBI:61961"/>
    </reaction>
</comment>
<keyword evidence="7" id="KW-0689">Ribosomal protein</keyword>
<dbReference type="InterPro" id="IPR029063">
    <property type="entry name" value="SAM-dependent_MTases_sf"/>
</dbReference>
<feature type="binding site" evidence="6">
    <location>
        <position position="206"/>
    </location>
    <ligand>
        <name>S-adenosyl-L-methionine</name>
        <dbReference type="ChEBI" id="CHEBI:59789"/>
    </ligand>
</feature>
<organism evidence="7 8">
    <name type="scientific">Pediococcus pentosaceus</name>
    <dbReference type="NCBI Taxonomy" id="1255"/>
    <lineage>
        <taxon>Bacteria</taxon>
        <taxon>Bacillati</taxon>
        <taxon>Bacillota</taxon>
        <taxon>Bacilli</taxon>
        <taxon>Lactobacillales</taxon>
        <taxon>Lactobacillaceae</taxon>
        <taxon>Pediococcus</taxon>
    </lineage>
</organism>
<dbReference type="GO" id="GO:0032259">
    <property type="term" value="P:methylation"/>
    <property type="evidence" value="ECO:0007669"/>
    <property type="project" value="UniProtKB-KW"/>
</dbReference>
<keyword evidence="7" id="KW-0687">Ribonucleoprotein</keyword>
<comment type="subcellular location">
    <subcellularLocation>
        <location evidence="6">Cytoplasm</location>
    </subcellularLocation>
</comment>
<keyword evidence="2 6" id="KW-0963">Cytoplasm</keyword>
<evidence type="ECO:0000256" key="5">
    <source>
        <dbReference type="ARBA" id="ARBA00022691"/>
    </source>
</evidence>
<dbReference type="SUPFAM" id="SSF53335">
    <property type="entry name" value="S-adenosyl-L-methionine-dependent methyltransferases"/>
    <property type="match status" value="1"/>
</dbReference>
<evidence type="ECO:0000256" key="4">
    <source>
        <dbReference type="ARBA" id="ARBA00022679"/>
    </source>
</evidence>
<keyword evidence="5 6" id="KW-0949">S-adenosyl-L-methionine</keyword>
<protein>
    <recommendedName>
        <fullName evidence="6">Ribosomal protein L11 methyltransferase</fullName>
        <shortName evidence="6">L11 Mtase</shortName>
        <ecNumber evidence="6">2.1.1.-</ecNumber>
    </recommendedName>
</protein>
<dbReference type="PANTHER" id="PTHR43648">
    <property type="entry name" value="ELECTRON TRANSFER FLAVOPROTEIN BETA SUBUNIT LYSINE METHYLTRANSFERASE"/>
    <property type="match status" value="1"/>
</dbReference>